<feature type="compositionally biased region" description="Low complexity" evidence="1">
    <location>
        <begin position="27"/>
        <end position="39"/>
    </location>
</feature>
<feature type="non-terminal residue" evidence="2">
    <location>
        <position position="39"/>
    </location>
</feature>
<sequence length="39" mass="4149">WPGRGGGAGWVGARSRPMLQHRRRRATPPASSSAPPLRG</sequence>
<evidence type="ECO:0000256" key="1">
    <source>
        <dbReference type="SAM" id="MobiDB-lite"/>
    </source>
</evidence>
<feature type="region of interest" description="Disordered" evidence="1">
    <location>
        <begin position="1"/>
        <end position="39"/>
    </location>
</feature>
<organism evidence="2">
    <name type="scientific">uncultured Sphingomonadaceae bacterium</name>
    <dbReference type="NCBI Taxonomy" id="169976"/>
    <lineage>
        <taxon>Bacteria</taxon>
        <taxon>Pseudomonadati</taxon>
        <taxon>Pseudomonadota</taxon>
        <taxon>Alphaproteobacteria</taxon>
        <taxon>Sphingomonadales</taxon>
        <taxon>Sphingomonadaceae</taxon>
        <taxon>environmental samples</taxon>
    </lineage>
</organism>
<accession>A0A6J4THI5</accession>
<protein>
    <submittedName>
        <fullName evidence="2">Uncharacterized protein</fullName>
    </submittedName>
</protein>
<dbReference type="AlphaFoldDB" id="A0A6J4THI5"/>
<feature type="non-terminal residue" evidence="2">
    <location>
        <position position="1"/>
    </location>
</feature>
<dbReference type="EMBL" id="CADCVW010000106">
    <property type="protein sequence ID" value="CAA9522680.1"/>
    <property type="molecule type" value="Genomic_DNA"/>
</dbReference>
<gene>
    <name evidence="2" type="ORF">AVDCRST_MAG39-2873</name>
</gene>
<name>A0A6J4THI5_9SPHN</name>
<feature type="compositionally biased region" description="Gly residues" evidence="1">
    <location>
        <begin position="1"/>
        <end position="10"/>
    </location>
</feature>
<proteinExistence type="predicted"/>
<reference evidence="2" key="1">
    <citation type="submission" date="2020-02" db="EMBL/GenBank/DDBJ databases">
        <authorList>
            <person name="Meier V. D."/>
        </authorList>
    </citation>
    <scope>NUCLEOTIDE SEQUENCE</scope>
    <source>
        <strain evidence="2">AVDCRST_MAG39</strain>
    </source>
</reference>
<evidence type="ECO:0000313" key="2">
    <source>
        <dbReference type="EMBL" id="CAA9522680.1"/>
    </source>
</evidence>